<dbReference type="Proteomes" id="UP000224080">
    <property type="component" value="Unassembled WGS sequence"/>
</dbReference>
<feature type="compositionally biased region" description="Polar residues" evidence="8">
    <location>
        <begin position="44"/>
        <end position="53"/>
    </location>
</feature>
<dbReference type="GO" id="GO:0005634">
    <property type="term" value="C:nucleus"/>
    <property type="evidence" value="ECO:0007669"/>
    <property type="project" value="TreeGrafter"/>
</dbReference>
<proteinExistence type="predicted"/>
<dbReference type="PROSITE" id="PS51192">
    <property type="entry name" value="HELICASE_ATP_BIND_1"/>
    <property type="match status" value="1"/>
</dbReference>
<accession>A0A2B7X9W7</accession>
<gene>
    <name evidence="10" type="ORF">GX51_02900</name>
</gene>
<evidence type="ECO:0000256" key="1">
    <source>
        <dbReference type="ARBA" id="ARBA00022723"/>
    </source>
</evidence>
<dbReference type="CDD" id="cd18008">
    <property type="entry name" value="DEXDc_SHPRH-like"/>
    <property type="match status" value="1"/>
</dbReference>
<evidence type="ECO:0000313" key="11">
    <source>
        <dbReference type="Proteomes" id="UP000224080"/>
    </source>
</evidence>
<keyword evidence="4" id="KW-0378">Hydrolase</keyword>
<dbReference type="InterPro" id="IPR017907">
    <property type="entry name" value="Znf_RING_CS"/>
</dbReference>
<feature type="region of interest" description="Disordered" evidence="8">
    <location>
        <begin position="787"/>
        <end position="809"/>
    </location>
</feature>
<dbReference type="Pfam" id="PF00271">
    <property type="entry name" value="Helicase_C"/>
    <property type="match status" value="1"/>
</dbReference>
<dbReference type="OrthoDB" id="4186710at2759"/>
<dbReference type="InterPro" id="IPR049730">
    <property type="entry name" value="SNF2/RAD54-like_C"/>
</dbReference>
<dbReference type="Gene3D" id="3.40.50.10810">
    <property type="entry name" value="Tandem AAA-ATPase domain"/>
    <property type="match status" value="1"/>
</dbReference>
<evidence type="ECO:0000256" key="6">
    <source>
        <dbReference type="ARBA" id="ARBA00022833"/>
    </source>
</evidence>
<comment type="caution">
    <text evidence="10">The sequence shown here is derived from an EMBL/GenBank/DDBJ whole genome shotgun (WGS) entry which is preliminary data.</text>
</comment>
<feature type="region of interest" description="Disordered" evidence="8">
    <location>
        <begin position="1043"/>
        <end position="1110"/>
    </location>
</feature>
<dbReference type="Pfam" id="PF00176">
    <property type="entry name" value="SNF2-rel_dom"/>
    <property type="match status" value="1"/>
</dbReference>
<feature type="compositionally biased region" description="Basic residues" evidence="8">
    <location>
        <begin position="195"/>
        <end position="217"/>
    </location>
</feature>
<dbReference type="GO" id="GO:0008270">
    <property type="term" value="F:zinc ion binding"/>
    <property type="evidence" value="ECO:0007669"/>
    <property type="project" value="UniProtKB-KW"/>
</dbReference>
<protein>
    <recommendedName>
        <fullName evidence="9">Helicase ATP-binding domain-containing protein</fullName>
    </recommendedName>
</protein>
<evidence type="ECO:0000256" key="8">
    <source>
        <dbReference type="SAM" id="MobiDB-lite"/>
    </source>
</evidence>
<feature type="region of interest" description="Disordered" evidence="8">
    <location>
        <begin position="159"/>
        <end position="217"/>
    </location>
</feature>
<dbReference type="PANTHER" id="PTHR45626">
    <property type="entry name" value="TRANSCRIPTION TERMINATION FACTOR 2-RELATED"/>
    <property type="match status" value="1"/>
</dbReference>
<dbReference type="EMBL" id="PDNC01000029">
    <property type="protein sequence ID" value="PGH05561.1"/>
    <property type="molecule type" value="Genomic_DNA"/>
</dbReference>
<dbReference type="GO" id="GO:0004386">
    <property type="term" value="F:helicase activity"/>
    <property type="evidence" value="ECO:0007669"/>
    <property type="project" value="UniProtKB-KW"/>
</dbReference>
<dbReference type="STRING" id="2060905.A0A2B7X9W7"/>
<organism evidence="10 11">
    <name type="scientific">Blastomyces parvus</name>
    <dbReference type="NCBI Taxonomy" id="2060905"/>
    <lineage>
        <taxon>Eukaryota</taxon>
        <taxon>Fungi</taxon>
        <taxon>Dikarya</taxon>
        <taxon>Ascomycota</taxon>
        <taxon>Pezizomycotina</taxon>
        <taxon>Eurotiomycetes</taxon>
        <taxon>Eurotiomycetidae</taxon>
        <taxon>Onygenales</taxon>
        <taxon>Ajellomycetaceae</taxon>
        <taxon>Blastomyces</taxon>
    </lineage>
</organism>
<keyword evidence="2" id="KW-0547">Nucleotide-binding</keyword>
<keyword evidence="6" id="KW-0862">Zinc</keyword>
<dbReference type="Gene3D" id="3.40.50.300">
    <property type="entry name" value="P-loop containing nucleotide triphosphate hydrolases"/>
    <property type="match status" value="1"/>
</dbReference>
<dbReference type="InterPro" id="IPR027417">
    <property type="entry name" value="P-loop_NTPase"/>
</dbReference>
<dbReference type="PROSITE" id="PS00518">
    <property type="entry name" value="ZF_RING_1"/>
    <property type="match status" value="1"/>
</dbReference>
<dbReference type="InterPro" id="IPR014001">
    <property type="entry name" value="Helicase_ATP-bd"/>
</dbReference>
<dbReference type="GO" id="GO:0006281">
    <property type="term" value="P:DNA repair"/>
    <property type="evidence" value="ECO:0007669"/>
    <property type="project" value="TreeGrafter"/>
</dbReference>
<feature type="compositionally biased region" description="Polar residues" evidence="8">
    <location>
        <begin position="1101"/>
        <end position="1110"/>
    </location>
</feature>
<dbReference type="SUPFAM" id="SSF52540">
    <property type="entry name" value="P-loop containing nucleoside triphosphate hydrolases"/>
    <property type="match status" value="2"/>
</dbReference>
<keyword evidence="3" id="KW-0863">Zinc-finger</keyword>
<dbReference type="InterPro" id="IPR000330">
    <property type="entry name" value="SNF2_N"/>
</dbReference>
<dbReference type="CDD" id="cd16449">
    <property type="entry name" value="RING-HC"/>
    <property type="match status" value="1"/>
</dbReference>
<feature type="domain" description="Helicase ATP-binding" evidence="9">
    <location>
        <begin position="324"/>
        <end position="519"/>
    </location>
</feature>
<dbReference type="SMART" id="SM00487">
    <property type="entry name" value="DEXDc"/>
    <property type="match status" value="1"/>
</dbReference>
<evidence type="ECO:0000313" key="10">
    <source>
        <dbReference type="EMBL" id="PGH05561.1"/>
    </source>
</evidence>
<keyword evidence="7" id="KW-0067">ATP-binding</keyword>
<keyword evidence="1" id="KW-0479">Metal-binding</keyword>
<evidence type="ECO:0000256" key="2">
    <source>
        <dbReference type="ARBA" id="ARBA00022741"/>
    </source>
</evidence>
<feature type="compositionally biased region" description="Basic and acidic residues" evidence="8">
    <location>
        <begin position="58"/>
        <end position="68"/>
    </location>
</feature>
<evidence type="ECO:0000256" key="4">
    <source>
        <dbReference type="ARBA" id="ARBA00022801"/>
    </source>
</evidence>
<name>A0A2B7X9W7_9EURO</name>
<dbReference type="AlphaFoldDB" id="A0A2B7X9W7"/>
<dbReference type="CDD" id="cd18793">
    <property type="entry name" value="SF2_C_SNF"/>
    <property type="match status" value="1"/>
</dbReference>
<sequence length="1110" mass="124029">MEDTANNAELATRPLLPTIDNPLIQSSASAQIIAQARAQLASRMTGNQSTPTQPGDAEMIRADDKSHPADNGLEVKESQQLLDNVNSSFVSENLETQVSDHGGEFQRRNEESLFCSPGPYENIARSNHTVKSPSRQVLSGDTIMHDVNEQSEIWPSIDHSNGSIELTPKRKRTLLSPFEMDKTSTGVRKPETKKKNSGQNRKGNRPNIKRGSKRSQKYWQKKPLMLSCLSTANTIEHAMSNAGKLEIPASSSKNKVKALNELVDTAPTEDLEEAMSDRQLMKRALQEFTKKPRADGQGGWSHPNMTTSLFHHQLIGVGFMRKCEKSAECPRGGFQCDAMGLGKTIQIIANIVDDDQQSDQETDDVTLVVVPSHLTNHWSKQFAEHCKKGVLRTILQYHARSKSTTNDDVELLRGCSVIITTYSEVRTSIPKFKPPAGVTEECEIERLRMEFIERNRGPLHRLNFRRIILDEAHEIKNTHSQTSIAVRMLSGRFRWVVSGTPLHNGIHELYPYLDFLQVPVGDNYRQFVSERLKYNGSEDPWLNALLRKCMLKRGHDETLFGFPIVKLPGVVGRDIVIKFTATERELYQRIISMFMVRYDVFSKPVKNYRKEYRSNRALLFRLRMFTSHPLLVQIVLKDFLTIDEINSLRLSIRECSEPRDEQMCSLLEDLIREQELLENEQEQPSTVDKAQLPRRQVPMSQKLVNDFADTLKLSGEEQDEAKKCIRCHHSRTSVHLTSCLHIYCQDCAEETMIEVGFVCDCGARIDQTVFCESLESLIANTTPQSGISQLADSRKGSRGKTSKKGSEGTDIKEAVMDWVDRAGHKMAGAKLTAISSCLVDWFKRSSRTKVVIFTEFLDMVSILGSMCQENGWGYLLYTGKMTHLAREKNIQTFSEDPATRILICTLKIGSTGLNLTAANKCILAFFRVFRIGQKRNVEFVRIIVQNSIDDRLQLIQNTKTDAIEKVMDSELLTSRHTFANLCTVLGVEQDGSTEKGYRFISDKEAEQRREVAPITVLDDEAGKAPGQAEADICANVASNINSLADSRSNPPGAGGVQHTEGTGSAADNAGNARTTNAGETCEIARIGDDTLAKGPSGVIGNGTTESVGPR</sequence>
<dbReference type="InterPro" id="IPR050628">
    <property type="entry name" value="SNF2_RAD54_helicase_TF"/>
</dbReference>
<evidence type="ECO:0000259" key="9">
    <source>
        <dbReference type="PROSITE" id="PS51192"/>
    </source>
</evidence>
<dbReference type="GO" id="GO:0008094">
    <property type="term" value="F:ATP-dependent activity, acting on DNA"/>
    <property type="evidence" value="ECO:0007669"/>
    <property type="project" value="TreeGrafter"/>
</dbReference>
<evidence type="ECO:0000256" key="5">
    <source>
        <dbReference type="ARBA" id="ARBA00022806"/>
    </source>
</evidence>
<keyword evidence="11" id="KW-1185">Reference proteome</keyword>
<dbReference type="GO" id="GO:0005524">
    <property type="term" value="F:ATP binding"/>
    <property type="evidence" value="ECO:0007669"/>
    <property type="project" value="UniProtKB-KW"/>
</dbReference>
<keyword evidence="5" id="KW-0347">Helicase</keyword>
<feature type="region of interest" description="Disordered" evidence="8">
    <location>
        <begin position="42"/>
        <end position="68"/>
    </location>
</feature>
<dbReference type="InterPro" id="IPR038718">
    <property type="entry name" value="SNF2-like_sf"/>
</dbReference>
<evidence type="ECO:0000256" key="3">
    <source>
        <dbReference type="ARBA" id="ARBA00022771"/>
    </source>
</evidence>
<evidence type="ECO:0000256" key="7">
    <source>
        <dbReference type="ARBA" id="ARBA00022840"/>
    </source>
</evidence>
<dbReference type="GO" id="GO:0016787">
    <property type="term" value="F:hydrolase activity"/>
    <property type="evidence" value="ECO:0007669"/>
    <property type="project" value="UniProtKB-KW"/>
</dbReference>
<dbReference type="PANTHER" id="PTHR45626:SF17">
    <property type="entry name" value="HELICASE-LIKE TRANSCRIPTION FACTOR"/>
    <property type="match status" value="1"/>
</dbReference>
<reference evidence="10 11" key="1">
    <citation type="submission" date="2017-10" db="EMBL/GenBank/DDBJ databases">
        <title>Comparative genomics in systemic dimorphic fungi from Ajellomycetaceae.</title>
        <authorList>
            <person name="Munoz J.F."/>
            <person name="Mcewen J.G."/>
            <person name="Clay O.K."/>
            <person name="Cuomo C.A."/>
        </authorList>
    </citation>
    <scope>NUCLEOTIDE SEQUENCE [LARGE SCALE GENOMIC DNA]</scope>
    <source>
        <strain evidence="10 11">UAMH130</strain>
    </source>
</reference>
<dbReference type="InterPro" id="IPR001650">
    <property type="entry name" value="Helicase_C-like"/>
</dbReference>